<dbReference type="PANTHER" id="PTHR43133">
    <property type="entry name" value="RNA POLYMERASE ECF-TYPE SIGMA FACTO"/>
    <property type="match status" value="1"/>
</dbReference>
<comment type="similarity">
    <text evidence="1 6">Belongs to the sigma-70 factor family. ECF subfamily.</text>
</comment>
<evidence type="ECO:0000259" key="7">
    <source>
        <dbReference type="Pfam" id="PF04542"/>
    </source>
</evidence>
<dbReference type="CDD" id="cd06171">
    <property type="entry name" value="Sigma70_r4"/>
    <property type="match status" value="1"/>
</dbReference>
<dbReference type="InterPro" id="IPR036388">
    <property type="entry name" value="WH-like_DNA-bd_sf"/>
</dbReference>
<feature type="domain" description="RNA polymerase sigma-70 region 2" evidence="7">
    <location>
        <begin position="27"/>
        <end position="87"/>
    </location>
</feature>
<gene>
    <name evidence="9" type="ORF">EAS64_26295</name>
</gene>
<name>A0A6P2BTD7_9ACTN</name>
<organism evidence="9 10">
    <name type="scientific">Trebonia kvetii</name>
    <dbReference type="NCBI Taxonomy" id="2480626"/>
    <lineage>
        <taxon>Bacteria</taxon>
        <taxon>Bacillati</taxon>
        <taxon>Actinomycetota</taxon>
        <taxon>Actinomycetes</taxon>
        <taxon>Streptosporangiales</taxon>
        <taxon>Treboniaceae</taxon>
        <taxon>Trebonia</taxon>
    </lineage>
</organism>
<dbReference type="AlphaFoldDB" id="A0A6P2BTD7"/>
<protein>
    <recommendedName>
        <fullName evidence="6">RNA polymerase sigma factor</fullName>
    </recommendedName>
</protein>
<evidence type="ECO:0000256" key="2">
    <source>
        <dbReference type="ARBA" id="ARBA00023015"/>
    </source>
</evidence>
<dbReference type="GO" id="GO:0006950">
    <property type="term" value="P:response to stress"/>
    <property type="evidence" value="ECO:0007669"/>
    <property type="project" value="UniProtKB-ARBA"/>
</dbReference>
<dbReference type="Pfam" id="PF08281">
    <property type="entry name" value="Sigma70_r4_2"/>
    <property type="match status" value="1"/>
</dbReference>
<dbReference type="OrthoDB" id="9780326at2"/>
<keyword evidence="5 6" id="KW-0804">Transcription</keyword>
<dbReference type="InterPro" id="IPR014284">
    <property type="entry name" value="RNA_pol_sigma-70_dom"/>
</dbReference>
<evidence type="ECO:0000256" key="4">
    <source>
        <dbReference type="ARBA" id="ARBA00023125"/>
    </source>
</evidence>
<accession>A0A6P2BTD7</accession>
<dbReference type="Pfam" id="PF04542">
    <property type="entry name" value="Sigma70_r2"/>
    <property type="match status" value="1"/>
</dbReference>
<evidence type="ECO:0000313" key="9">
    <source>
        <dbReference type="EMBL" id="TVZ02324.1"/>
    </source>
</evidence>
<feature type="domain" description="RNA polymerase sigma factor 70 region 4 type 2" evidence="8">
    <location>
        <begin position="119"/>
        <end position="171"/>
    </location>
</feature>
<dbReference type="InterPro" id="IPR013249">
    <property type="entry name" value="RNA_pol_sigma70_r4_t2"/>
</dbReference>
<evidence type="ECO:0000313" key="10">
    <source>
        <dbReference type="Proteomes" id="UP000460272"/>
    </source>
</evidence>
<reference evidence="9 10" key="1">
    <citation type="submission" date="2018-11" db="EMBL/GenBank/DDBJ databases">
        <title>Trebonia kvetii gen.nov., sp.nov., a novel acidophilic actinobacterium, and proposal of the new actinobacterial family Treboniaceae fam. nov.</title>
        <authorList>
            <person name="Rapoport D."/>
            <person name="Sagova-Mareckova M."/>
            <person name="Sedlacek I."/>
            <person name="Provaznik J."/>
            <person name="Kralova S."/>
            <person name="Pavlinic D."/>
            <person name="Benes V."/>
            <person name="Kopecky J."/>
        </authorList>
    </citation>
    <scope>NUCLEOTIDE SEQUENCE [LARGE SCALE GENOMIC DNA]</scope>
    <source>
        <strain evidence="9 10">15Tr583</strain>
    </source>
</reference>
<dbReference type="InterPro" id="IPR000838">
    <property type="entry name" value="RNA_pol_sigma70_ECF_CS"/>
</dbReference>
<dbReference type="Gene3D" id="1.10.1740.10">
    <property type="match status" value="1"/>
</dbReference>
<dbReference type="PROSITE" id="PS01063">
    <property type="entry name" value="SIGMA70_ECF"/>
    <property type="match status" value="1"/>
</dbReference>
<dbReference type="InterPro" id="IPR007627">
    <property type="entry name" value="RNA_pol_sigma70_r2"/>
</dbReference>
<proteinExistence type="inferred from homology"/>
<dbReference type="EMBL" id="RPFW01000005">
    <property type="protein sequence ID" value="TVZ02324.1"/>
    <property type="molecule type" value="Genomic_DNA"/>
</dbReference>
<keyword evidence="10" id="KW-1185">Reference proteome</keyword>
<keyword evidence="3 6" id="KW-0731">Sigma factor</keyword>
<dbReference type="SUPFAM" id="SSF88659">
    <property type="entry name" value="Sigma3 and sigma4 domains of RNA polymerase sigma factors"/>
    <property type="match status" value="1"/>
</dbReference>
<dbReference type="NCBIfam" id="TIGR02937">
    <property type="entry name" value="sigma70-ECF"/>
    <property type="match status" value="1"/>
</dbReference>
<keyword evidence="4 6" id="KW-0238">DNA-binding</keyword>
<dbReference type="InterPro" id="IPR013325">
    <property type="entry name" value="RNA_pol_sigma_r2"/>
</dbReference>
<sequence length="186" mass="20541">MDDADAVARSRDGDLDAYAVLVARYTLRAHRAAWLLGAGEDADDVVQEAFVKAFRSLPKFRAGEPFAPWLLSIVANETKNLLRSRHRRGALALRLSALEPDASVPDAPFDEAVAGERRARLLAAVNALPDRERQVLVCRYFLDLSEAETARVLQWPLGSVKSRTSRALGRLRGLVVPEDQGRVFHG</sequence>
<evidence type="ECO:0000256" key="5">
    <source>
        <dbReference type="ARBA" id="ARBA00023163"/>
    </source>
</evidence>
<dbReference type="GO" id="GO:0016987">
    <property type="term" value="F:sigma factor activity"/>
    <property type="evidence" value="ECO:0007669"/>
    <property type="project" value="UniProtKB-KW"/>
</dbReference>
<keyword evidence="2 6" id="KW-0805">Transcription regulation</keyword>
<evidence type="ECO:0000259" key="8">
    <source>
        <dbReference type="Pfam" id="PF08281"/>
    </source>
</evidence>
<dbReference type="Gene3D" id="1.10.10.10">
    <property type="entry name" value="Winged helix-like DNA-binding domain superfamily/Winged helix DNA-binding domain"/>
    <property type="match status" value="1"/>
</dbReference>
<dbReference type="SUPFAM" id="SSF88946">
    <property type="entry name" value="Sigma2 domain of RNA polymerase sigma factors"/>
    <property type="match status" value="1"/>
</dbReference>
<evidence type="ECO:0000256" key="6">
    <source>
        <dbReference type="RuleBase" id="RU000716"/>
    </source>
</evidence>
<dbReference type="GO" id="GO:0003677">
    <property type="term" value="F:DNA binding"/>
    <property type="evidence" value="ECO:0007669"/>
    <property type="project" value="UniProtKB-KW"/>
</dbReference>
<dbReference type="InterPro" id="IPR039425">
    <property type="entry name" value="RNA_pol_sigma-70-like"/>
</dbReference>
<dbReference type="GO" id="GO:0006352">
    <property type="term" value="P:DNA-templated transcription initiation"/>
    <property type="evidence" value="ECO:0007669"/>
    <property type="project" value="InterPro"/>
</dbReference>
<dbReference type="PANTHER" id="PTHR43133:SF8">
    <property type="entry name" value="RNA POLYMERASE SIGMA FACTOR HI_1459-RELATED"/>
    <property type="match status" value="1"/>
</dbReference>
<dbReference type="Proteomes" id="UP000460272">
    <property type="component" value="Unassembled WGS sequence"/>
</dbReference>
<evidence type="ECO:0000256" key="1">
    <source>
        <dbReference type="ARBA" id="ARBA00010641"/>
    </source>
</evidence>
<dbReference type="InterPro" id="IPR013324">
    <property type="entry name" value="RNA_pol_sigma_r3/r4-like"/>
</dbReference>
<evidence type="ECO:0000256" key="3">
    <source>
        <dbReference type="ARBA" id="ARBA00023082"/>
    </source>
</evidence>
<comment type="caution">
    <text evidence="9">The sequence shown here is derived from an EMBL/GenBank/DDBJ whole genome shotgun (WGS) entry which is preliminary data.</text>
</comment>